<keyword evidence="2" id="KW-1185">Reference proteome</keyword>
<dbReference type="Proteomes" id="UP000471521">
    <property type="component" value="Unassembled WGS sequence"/>
</dbReference>
<evidence type="ECO:0000313" key="2">
    <source>
        <dbReference type="Proteomes" id="UP000471521"/>
    </source>
</evidence>
<comment type="caution">
    <text evidence="1">The sequence shown here is derived from an EMBL/GenBank/DDBJ whole genome shotgun (WGS) entry which is preliminary data.</text>
</comment>
<proteinExistence type="predicted"/>
<evidence type="ECO:0008006" key="3">
    <source>
        <dbReference type="Google" id="ProtNLM"/>
    </source>
</evidence>
<dbReference type="RefSeq" id="WP_159527287.1">
    <property type="nucleotide sequence ID" value="NZ_WUUU01000160.1"/>
</dbReference>
<reference evidence="1 2" key="1">
    <citation type="submission" date="2019-12" db="EMBL/GenBank/DDBJ databases">
        <title>Isolation and characterization of three novel carbon monoxide-oxidizing members of Halobacteria from salione crusts and soils.</title>
        <authorList>
            <person name="Myers M.R."/>
            <person name="King G.M."/>
        </authorList>
    </citation>
    <scope>NUCLEOTIDE SEQUENCE [LARGE SCALE GENOMIC DNA]</scope>
    <source>
        <strain evidence="1 2">PCN9</strain>
    </source>
</reference>
<dbReference type="AlphaFoldDB" id="A0A6B0SKW0"/>
<sequence length="83" mass="8776">MTVLRILSVDPASRSAGTPLLDSDGARVGTVTETADDARYVSVDPNAPPETLEVLGWDADSDRVALPDRLVATVDDDAVRLLV</sequence>
<protein>
    <recommendedName>
        <fullName evidence="3">PRC-barrel domain-containing protein</fullName>
    </recommendedName>
</protein>
<gene>
    <name evidence="1" type="ORF">GRX66_15050</name>
</gene>
<accession>A0A6B0SKW0</accession>
<name>A0A6B0SKW0_9EURY</name>
<evidence type="ECO:0000313" key="1">
    <source>
        <dbReference type="EMBL" id="MXR21857.1"/>
    </source>
</evidence>
<organism evidence="1 2">
    <name type="scientific">Halobacterium bonnevillei</name>
    <dbReference type="NCBI Taxonomy" id="2692200"/>
    <lineage>
        <taxon>Archaea</taxon>
        <taxon>Methanobacteriati</taxon>
        <taxon>Methanobacteriota</taxon>
        <taxon>Stenosarchaea group</taxon>
        <taxon>Halobacteria</taxon>
        <taxon>Halobacteriales</taxon>
        <taxon>Halobacteriaceae</taxon>
        <taxon>Halobacterium</taxon>
    </lineage>
</organism>
<dbReference type="EMBL" id="WUUU01000160">
    <property type="protein sequence ID" value="MXR21857.1"/>
    <property type="molecule type" value="Genomic_DNA"/>
</dbReference>